<feature type="domain" description="DMA" evidence="3">
    <location>
        <begin position="190"/>
        <end position="223"/>
    </location>
</feature>
<proteinExistence type="inferred from homology"/>
<organism evidence="4 5">
    <name type="scientific">Folsomia candida</name>
    <name type="common">Springtail</name>
    <dbReference type="NCBI Taxonomy" id="158441"/>
    <lineage>
        <taxon>Eukaryota</taxon>
        <taxon>Metazoa</taxon>
        <taxon>Ecdysozoa</taxon>
        <taxon>Arthropoda</taxon>
        <taxon>Hexapoda</taxon>
        <taxon>Collembola</taxon>
        <taxon>Entomobryomorpha</taxon>
        <taxon>Isotomoidea</taxon>
        <taxon>Isotomidae</taxon>
        <taxon>Proisotominae</taxon>
        <taxon>Folsomia</taxon>
    </lineage>
</organism>
<dbReference type="SUPFAM" id="SSF46934">
    <property type="entry name" value="UBA-like"/>
    <property type="match status" value="1"/>
</dbReference>
<evidence type="ECO:0000256" key="1">
    <source>
        <dbReference type="ARBA" id="ARBA00006834"/>
    </source>
</evidence>
<feature type="region of interest" description="Disordered" evidence="2">
    <location>
        <begin position="1"/>
        <end position="125"/>
    </location>
</feature>
<feature type="compositionally biased region" description="Low complexity" evidence="2">
    <location>
        <begin position="367"/>
        <end position="380"/>
    </location>
</feature>
<dbReference type="InterPro" id="IPR009060">
    <property type="entry name" value="UBA-like_sf"/>
</dbReference>
<feature type="compositionally biased region" description="Polar residues" evidence="2">
    <location>
        <begin position="476"/>
        <end position="487"/>
    </location>
</feature>
<dbReference type="Gene3D" id="1.10.8.10">
    <property type="entry name" value="DNA helicase RuvA subunit, C-terminal domain"/>
    <property type="match status" value="1"/>
</dbReference>
<accession>A0A226F106</accession>
<feature type="compositionally biased region" description="Polar residues" evidence="2">
    <location>
        <begin position="494"/>
        <end position="508"/>
    </location>
</feature>
<keyword evidence="5" id="KW-1185">Reference proteome</keyword>
<evidence type="ECO:0000256" key="2">
    <source>
        <dbReference type="SAM" id="MobiDB-lite"/>
    </source>
</evidence>
<feature type="compositionally biased region" description="Basic and acidic residues" evidence="2">
    <location>
        <begin position="1"/>
        <end position="20"/>
    </location>
</feature>
<feature type="compositionally biased region" description="Basic and acidic residues" evidence="2">
    <location>
        <begin position="53"/>
        <end position="64"/>
    </location>
</feature>
<feature type="region of interest" description="Disordered" evidence="2">
    <location>
        <begin position="465"/>
        <end position="508"/>
    </location>
</feature>
<evidence type="ECO:0000313" key="4">
    <source>
        <dbReference type="EMBL" id="OXA63463.1"/>
    </source>
</evidence>
<feature type="compositionally biased region" description="Basic and acidic residues" evidence="2">
    <location>
        <begin position="31"/>
        <end position="43"/>
    </location>
</feature>
<comment type="similarity">
    <text evidence="1">Belongs to the DMRT family.</text>
</comment>
<dbReference type="AlphaFoldDB" id="A0A226F106"/>
<feature type="region of interest" description="Disordered" evidence="2">
    <location>
        <begin position="149"/>
        <end position="191"/>
    </location>
</feature>
<gene>
    <name evidence="4" type="ORF">Fcan01_03683</name>
</gene>
<feature type="compositionally biased region" description="Low complexity" evidence="2">
    <location>
        <begin position="339"/>
        <end position="360"/>
    </location>
</feature>
<feature type="compositionally biased region" description="Low complexity" evidence="2">
    <location>
        <begin position="289"/>
        <end position="303"/>
    </location>
</feature>
<reference evidence="4 5" key="1">
    <citation type="submission" date="2015-12" db="EMBL/GenBank/DDBJ databases">
        <title>The genome of Folsomia candida.</title>
        <authorList>
            <person name="Faddeeva A."/>
            <person name="Derks M.F."/>
            <person name="Anvar Y."/>
            <person name="Smit S."/>
            <person name="Van Straalen N."/>
            <person name="Roelofs D."/>
        </authorList>
    </citation>
    <scope>NUCLEOTIDE SEQUENCE [LARGE SCALE GENOMIC DNA]</scope>
    <source>
        <strain evidence="4 5">VU population</strain>
        <tissue evidence="4">Whole body</tissue>
    </source>
</reference>
<dbReference type="OrthoDB" id="6162476at2759"/>
<dbReference type="Proteomes" id="UP000198287">
    <property type="component" value="Unassembled WGS sequence"/>
</dbReference>
<dbReference type="InterPro" id="IPR005173">
    <property type="entry name" value="DMA"/>
</dbReference>
<evidence type="ECO:0000313" key="5">
    <source>
        <dbReference type="Proteomes" id="UP000198287"/>
    </source>
</evidence>
<dbReference type="Pfam" id="PF03474">
    <property type="entry name" value="DMA"/>
    <property type="match status" value="1"/>
</dbReference>
<sequence>MRRRVEAEESKRQKLDRNGDELTDDGEGETLDYKDDFQQREDPDSPVALDVKSQQREERRRTTTDRYSSPSKLLAKNDEPLSEPEESRNSSNEDDDEPIVEPNNGKNANSSDQDNDDTDQGDNYKSNNKYLRALAAEGIQVGRHVTRLKNSSKYGGNNHHHQQQLVTPTPQKNRKNLNPRRQSQSPPSPAVDTLLRVFPTKSRSEIDVVLSKTGGDVLKAIEVLLTSSETENLLFQHPHHQQSSAAVHQLNQQLHQLAPNVTTPMSVHQFIHQQQMQHQQRSSSRACFSPTNNTTTTNTSPTSAHGRGPIDLAMDSHHHRLLEHSFEKSSSNHHHNNNNHKSNNNNSLTNNNNVNSNNHLLGHHDGGSPPTSGRGGSESPTSAFSFFGPYAAAAAAAAARFHPNHPAIANRRFLPSLLPYGIPGLPRPGDFYPGLAGAHHPLVTAAAAAAMSSAGVLNLGTGGGCSGGNNTSPGTPGSQHENNNLGTNEREGTPPTSCSGSDRASYSE</sequence>
<comment type="caution">
    <text evidence="4">The sequence shown here is derived from an EMBL/GenBank/DDBJ whole genome shotgun (WGS) entry which is preliminary data.</text>
</comment>
<dbReference type="EMBL" id="LNIX01000001">
    <property type="protein sequence ID" value="OXA63463.1"/>
    <property type="molecule type" value="Genomic_DNA"/>
</dbReference>
<name>A0A226F106_FOLCA</name>
<feature type="region of interest" description="Disordered" evidence="2">
    <location>
        <begin position="271"/>
        <end position="311"/>
    </location>
</feature>
<protein>
    <recommendedName>
        <fullName evidence="3">DMA domain-containing protein</fullName>
    </recommendedName>
</protein>
<feature type="region of interest" description="Disordered" evidence="2">
    <location>
        <begin position="326"/>
        <end position="380"/>
    </location>
</feature>
<feature type="compositionally biased region" description="Low complexity" evidence="2">
    <location>
        <begin position="271"/>
        <end position="280"/>
    </location>
</feature>
<feature type="compositionally biased region" description="Acidic residues" evidence="2">
    <location>
        <begin position="21"/>
        <end position="30"/>
    </location>
</feature>
<evidence type="ECO:0000259" key="3">
    <source>
        <dbReference type="Pfam" id="PF03474"/>
    </source>
</evidence>